<gene>
    <name evidence="1" type="ORF">ACFSQ0_11130</name>
</gene>
<protein>
    <recommendedName>
        <fullName evidence="3">DUF1540 domain-containing protein</fullName>
    </recommendedName>
</protein>
<dbReference type="RefSeq" id="WP_379048256.1">
    <property type="nucleotide sequence ID" value="NZ_JBHULZ010000041.1"/>
</dbReference>
<accession>A0ABW5SFT6</accession>
<reference evidence="2" key="1">
    <citation type="journal article" date="2019" name="Int. J. Syst. Evol. Microbiol.">
        <title>The Global Catalogue of Microorganisms (GCM) 10K type strain sequencing project: providing services to taxonomists for standard genome sequencing and annotation.</title>
        <authorList>
            <consortium name="The Broad Institute Genomics Platform"/>
            <consortium name="The Broad Institute Genome Sequencing Center for Infectious Disease"/>
            <person name="Wu L."/>
            <person name="Ma J."/>
        </authorList>
    </citation>
    <scope>NUCLEOTIDE SEQUENCE [LARGE SCALE GENOMIC DNA]</scope>
    <source>
        <strain evidence="2">KCTC 42255</strain>
    </source>
</reference>
<evidence type="ECO:0008006" key="3">
    <source>
        <dbReference type="Google" id="ProtNLM"/>
    </source>
</evidence>
<dbReference type="EMBL" id="JBHULZ010000041">
    <property type="protein sequence ID" value="MFD2698545.1"/>
    <property type="molecule type" value="Genomic_DNA"/>
</dbReference>
<name>A0ABW5SFT6_9FLAO</name>
<evidence type="ECO:0000313" key="2">
    <source>
        <dbReference type="Proteomes" id="UP001597357"/>
    </source>
</evidence>
<dbReference type="Proteomes" id="UP001597357">
    <property type="component" value="Unassembled WGS sequence"/>
</dbReference>
<sequence length="81" mass="8960">MAIRMGNNCVNCKNANDAMQCKIHEVKVSANYTCDQFDMKAEIQNERNCLTCLRYEGPTCAHPQKAAEGMLCSSWAPDTAA</sequence>
<keyword evidence="2" id="KW-1185">Reference proteome</keyword>
<proteinExistence type="predicted"/>
<evidence type="ECO:0000313" key="1">
    <source>
        <dbReference type="EMBL" id="MFD2698545.1"/>
    </source>
</evidence>
<comment type="caution">
    <text evidence="1">The sequence shown here is derived from an EMBL/GenBank/DDBJ whole genome shotgun (WGS) entry which is preliminary data.</text>
</comment>
<organism evidence="1 2">
    <name type="scientific">Mesonia sediminis</name>
    <dbReference type="NCBI Taxonomy" id="1703946"/>
    <lineage>
        <taxon>Bacteria</taxon>
        <taxon>Pseudomonadati</taxon>
        <taxon>Bacteroidota</taxon>
        <taxon>Flavobacteriia</taxon>
        <taxon>Flavobacteriales</taxon>
        <taxon>Flavobacteriaceae</taxon>
        <taxon>Mesonia</taxon>
    </lineage>
</organism>